<reference evidence="2" key="1">
    <citation type="journal article" date="2023" name="Mol. Phylogenet. Evol.">
        <title>Genome-scale phylogeny and comparative genomics of the fungal order Sordariales.</title>
        <authorList>
            <person name="Hensen N."/>
            <person name="Bonometti L."/>
            <person name="Westerberg I."/>
            <person name="Brannstrom I.O."/>
            <person name="Guillou S."/>
            <person name="Cros-Aarteil S."/>
            <person name="Calhoun S."/>
            <person name="Haridas S."/>
            <person name="Kuo A."/>
            <person name="Mondo S."/>
            <person name="Pangilinan J."/>
            <person name="Riley R."/>
            <person name="LaButti K."/>
            <person name="Andreopoulos B."/>
            <person name="Lipzen A."/>
            <person name="Chen C."/>
            <person name="Yan M."/>
            <person name="Daum C."/>
            <person name="Ng V."/>
            <person name="Clum A."/>
            <person name="Steindorff A."/>
            <person name="Ohm R.A."/>
            <person name="Martin F."/>
            <person name="Silar P."/>
            <person name="Natvig D.O."/>
            <person name="Lalanne C."/>
            <person name="Gautier V."/>
            <person name="Ament-Velasquez S.L."/>
            <person name="Kruys A."/>
            <person name="Hutchinson M.I."/>
            <person name="Powell A.J."/>
            <person name="Barry K."/>
            <person name="Miller A.N."/>
            <person name="Grigoriev I.V."/>
            <person name="Debuchy R."/>
            <person name="Gladieux P."/>
            <person name="Hiltunen Thoren M."/>
            <person name="Johannesson H."/>
        </authorList>
    </citation>
    <scope>NUCLEOTIDE SEQUENCE</scope>
    <source>
        <strain evidence="2">PSN324</strain>
    </source>
</reference>
<sequence>MVTVEPCIWILCGSRWASAAVREAIKDYTWLSNFTAAKVEVRVGGAVLANTAVPTDLEGLDYSYGLMLGPGSILYINVEDYSDSASLCGLVCCATVKHGHATMHRISRIGGLIRLDLKDDEPLSCGIPMTHGVLSNLLDDQERHDDLKDKNSSDDYASESEDGDTGVVVPRIPGARDNRPDTLDPKMFTKWRNHSLDIIAFQAAARAGKQLPSFRKYWCLKWKRHTEVLEQWLLSLSTTGGPAVVEETTSPSEEESWFSLSPVPVGVTYSDSTIAVSDDGSARLSKPWLRSGRDSVFNASDFGLSDSIKIISS</sequence>
<dbReference type="Proteomes" id="UP001321749">
    <property type="component" value="Unassembled WGS sequence"/>
</dbReference>
<reference evidence="2" key="2">
    <citation type="submission" date="2023-06" db="EMBL/GenBank/DDBJ databases">
        <authorList>
            <consortium name="Lawrence Berkeley National Laboratory"/>
            <person name="Mondo S.J."/>
            <person name="Hensen N."/>
            <person name="Bonometti L."/>
            <person name="Westerberg I."/>
            <person name="Brannstrom I.O."/>
            <person name="Guillou S."/>
            <person name="Cros-Aarteil S."/>
            <person name="Calhoun S."/>
            <person name="Haridas S."/>
            <person name="Kuo A."/>
            <person name="Pangilinan J."/>
            <person name="Riley R."/>
            <person name="Labutti K."/>
            <person name="Andreopoulos B."/>
            <person name="Lipzen A."/>
            <person name="Chen C."/>
            <person name="Yanf M."/>
            <person name="Daum C."/>
            <person name="Ng V."/>
            <person name="Clum A."/>
            <person name="Steindorff A."/>
            <person name="Ohm R."/>
            <person name="Martin F."/>
            <person name="Silar P."/>
            <person name="Natvig D."/>
            <person name="Lalanne C."/>
            <person name="Gautier V."/>
            <person name="Ament-Velasquez S.L."/>
            <person name="Kruys A."/>
            <person name="Hutchinson M.I."/>
            <person name="Powell A.J."/>
            <person name="Barry K."/>
            <person name="Miller A.N."/>
            <person name="Grigoriev I.V."/>
            <person name="Debuchy R."/>
            <person name="Gladieux P."/>
            <person name="Thoren M.H."/>
            <person name="Johannesson H."/>
        </authorList>
    </citation>
    <scope>NUCLEOTIDE SEQUENCE</scope>
    <source>
        <strain evidence="2">PSN324</strain>
    </source>
</reference>
<dbReference type="EMBL" id="MU864933">
    <property type="protein sequence ID" value="KAK4466254.1"/>
    <property type="molecule type" value="Genomic_DNA"/>
</dbReference>
<feature type="region of interest" description="Disordered" evidence="1">
    <location>
        <begin position="144"/>
        <end position="184"/>
    </location>
</feature>
<comment type="caution">
    <text evidence="2">The sequence shown here is derived from an EMBL/GenBank/DDBJ whole genome shotgun (WGS) entry which is preliminary data.</text>
</comment>
<feature type="non-terminal residue" evidence="2">
    <location>
        <position position="313"/>
    </location>
</feature>
<accession>A0AAV9I3A2</accession>
<keyword evidence="3" id="KW-1185">Reference proteome</keyword>
<feature type="compositionally biased region" description="Basic and acidic residues" evidence="1">
    <location>
        <begin position="144"/>
        <end position="153"/>
    </location>
</feature>
<name>A0AAV9I3A2_9PEZI</name>
<evidence type="ECO:0000256" key="1">
    <source>
        <dbReference type="SAM" id="MobiDB-lite"/>
    </source>
</evidence>
<evidence type="ECO:0000313" key="3">
    <source>
        <dbReference type="Proteomes" id="UP001321749"/>
    </source>
</evidence>
<evidence type="ECO:0000313" key="2">
    <source>
        <dbReference type="EMBL" id="KAK4466254.1"/>
    </source>
</evidence>
<dbReference type="AlphaFoldDB" id="A0AAV9I3A2"/>
<organism evidence="2 3">
    <name type="scientific">Cladorrhinum samala</name>
    <dbReference type="NCBI Taxonomy" id="585594"/>
    <lineage>
        <taxon>Eukaryota</taxon>
        <taxon>Fungi</taxon>
        <taxon>Dikarya</taxon>
        <taxon>Ascomycota</taxon>
        <taxon>Pezizomycotina</taxon>
        <taxon>Sordariomycetes</taxon>
        <taxon>Sordariomycetidae</taxon>
        <taxon>Sordariales</taxon>
        <taxon>Podosporaceae</taxon>
        <taxon>Cladorrhinum</taxon>
    </lineage>
</organism>
<gene>
    <name evidence="2" type="ORF">QBC42DRAFT_343293</name>
</gene>
<proteinExistence type="predicted"/>
<feature type="compositionally biased region" description="Basic and acidic residues" evidence="1">
    <location>
        <begin position="174"/>
        <end position="184"/>
    </location>
</feature>
<protein>
    <submittedName>
        <fullName evidence="2">Uncharacterized protein</fullName>
    </submittedName>
</protein>